<dbReference type="EMBL" id="CADCTR010001678">
    <property type="protein sequence ID" value="CAA9307083.1"/>
    <property type="molecule type" value="Genomic_DNA"/>
</dbReference>
<dbReference type="AlphaFoldDB" id="A0A6J4KJ54"/>
<proteinExistence type="predicted"/>
<evidence type="ECO:0000313" key="1">
    <source>
        <dbReference type="EMBL" id="CAA9307083.1"/>
    </source>
</evidence>
<sequence length="62" mass="6891">MVSLLEAGGTEEVFLGYQSTWRGNSKGTKQTEQALPARKRCRAGHAYDPLIMRKAKLPEPES</sequence>
<reference evidence="1" key="1">
    <citation type="submission" date="2020-02" db="EMBL/GenBank/DDBJ databases">
        <authorList>
            <person name="Meier V. D."/>
        </authorList>
    </citation>
    <scope>NUCLEOTIDE SEQUENCE</scope>
    <source>
        <strain evidence="1">AVDCRST_MAG93</strain>
    </source>
</reference>
<accession>A0A6J4KJ54</accession>
<gene>
    <name evidence="1" type="ORF">AVDCRST_MAG93-4984</name>
</gene>
<organism evidence="1">
    <name type="scientific">uncultured Chloroflexia bacterium</name>
    <dbReference type="NCBI Taxonomy" id="1672391"/>
    <lineage>
        <taxon>Bacteria</taxon>
        <taxon>Bacillati</taxon>
        <taxon>Chloroflexota</taxon>
        <taxon>Chloroflexia</taxon>
        <taxon>environmental samples</taxon>
    </lineage>
</organism>
<protein>
    <submittedName>
        <fullName evidence="1">Uncharacterized protein</fullName>
    </submittedName>
</protein>
<name>A0A6J4KJ54_9CHLR</name>